<feature type="region of interest" description="Disordered" evidence="7">
    <location>
        <begin position="299"/>
        <end position="323"/>
    </location>
</feature>
<feature type="domain" description="ABC transporter" evidence="8">
    <location>
        <begin position="36"/>
        <end position="279"/>
    </location>
</feature>
<dbReference type="PROSITE" id="PS00211">
    <property type="entry name" value="ABC_TRANSPORTER_1"/>
    <property type="match status" value="1"/>
</dbReference>
<evidence type="ECO:0000256" key="2">
    <source>
        <dbReference type="ARBA" id="ARBA00022475"/>
    </source>
</evidence>
<dbReference type="Gene3D" id="3.40.50.300">
    <property type="entry name" value="P-loop containing nucleotide triphosphate hydrolases"/>
    <property type="match status" value="1"/>
</dbReference>
<evidence type="ECO:0000256" key="3">
    <source>
        <dbReference type="ARBA" id="ARBA00022741"/>
    </source>
</evidence>
<dbReference type="InterPro" id="IPR003593">
    <property type="entry name" value="AAA+_ATPase"/>
</dbReference>
<dbReference type="Pfam" id="PF00005">
    <property type="entry name" value="ABC_tran"/>
    <property type="match status" value="1"/>
</dbReference>
<proteinExistence type="predicted"/>
<dbReference type="SMART" id="SM00382">
    <property type="entry name" value="AAA"/>
    <property type="match status" value="1"/>
</dbReference>
<dbReference type="PANTHER" id="PTHR43166">
    <property type="entry name" value="AMINO ACID IMPORT ATP-BINDING PROTEIN"/>
    <property type="match status" value="1"/>
</dbReference>
<dbReference type="Proteomes" id="UP000291483">
    <property type="component" value="Unassembled WGS sequence"/>
</dbReference>
<dbReference type="InterPro" id="IPR027417">
    <property type="entry name" value="P-loop_NTPase"/>
</dbReference>
<feature type="region of interest" description="Disordered" evidence="7">
    <location>
        <begin position="1"/>
        <end position="24"/>
    </location>
</feature>
<evidence type="ECO:0000313" key="10">
    <source>
        <dbReference type="Proteomes" id="UP000291483"/>
    </source>
</evidence>
<evidence type="ECO:0000256" key="5">
    <source>
        <dbReference type="ARBA" id="ARBA00022967"/>
    </source>
</evidence>
<name>A0A4V2GAD8_9MICO</name>
<sequence>MTELVPAPMTAQPESAQPESAQPAAATIASGTETVVRMSGLGKRFGDLAALSDVNLEVRRGEVVVLLGLSGSGKSTLLRHVDGLEQPSSGEISVLGRDLSQLTGRELRQLRSRIGFVFQQFELVGSLSVLENVLTGALAALRGPRLGLISYPRELKRAALGHLDRVGLLSAAYQRADTLSGGQQQRVAIARALMQNPEVLLADEPVASLDPESSEQVMNLIREIAVDNGLTVLCSLHQVDLALGWGDRIVGLRHGEVVLDTPTAGLSKAEVMEIYGRVATTTSEFRAISELELQFAAPSSAAPSPTAQADAGSEAAPAGQANA</sequence>
<protein>
    <submittedName>
        <fullName evidence="9">Phosphonate transport system ATP-binding protein</fullName>
    </submittedName>
</protein>
<comment type="caution">
    <text evidence="9">The sequence shown here is derived from an EMBL/GenBank/DDBJ whole genome shotgun (WGS) entry which is preliminary data.</text>
</comment>
<dbReference type="GO" id="GO:0016020">
    <property type="term" value="C:membrane"/>
    <property type="evidence" value="ECO:0007669"/>
    <property type="project" value="InterPro"/>
</dbReference>
<dbReference type="CDD" id="cd03256">
    <property type="entry name" value="ABC_PhnC_transporter"/>
    <property type="match status" value="1"/>
</dbReference>
<organism evidence="9 10">
    <name type="scientific">Microterricola gilva</name>
    <dbReference type="NCBI Taxonomy" id="393267"/>
    <lineage>
        <taxon>Bacteria</taxon>
        <taxon>Bacillati</taxon>
        <taxon>Actinomycetota</taxon>
        <taxon>Actinomycetes</taxon>
        <taxon>Micrococcales</taxon>
        <taxon>Microbacteriaceae</taxon>
        <taxon>Microterricola</taxon>
    </lineage>
</organism>
<dbReference type="NCBIfam" id="TIGR02315">
    <property type="entry name" value="ABC_phnC"/>
    <property type="match status" value="1"/>
</dbReference>
<dbReference type="GO" id="GO:0015416">
    <property type="term" value="F:ABC-type phosphonate transporter activity"/>
    <property type="evidence" value="ECO:0007669"/>
    <property type="project" value="InterPro"/>
</dbReference>
<evidence type="ECO:0000256" key="7">
    <source>
        <dbReference type="SAM" id="MobiDB-lite"/>
    </source>
</evidence>
<dbReference type="EMBL" id="SHLC01000001">
    <property type="protein sequence ID" value="RZU63866.1"/>
    <property type="molecule type" value="Genomic_DNA"/>
</dbReference>
<feature type="compositionally biased region" description="Low complexity" evidence="7">
    <location>
        <begin position="11"/>
        <end position="24"/>
    </location>
</feature>
<dbReference type="InterPro" id="IPR050086">
    <property type="entry name" value="MetN_ABC_transporter-like"/>
</dbReference>
<dbReference type="GO" id="GO:0016887">
    <property type="term" value="F:ATP hydrolysis activity"/>
    <property type="evidence" value="ECO:0007669"/>
    <property type="project" value="InterPro"/>
</dbReference>
<dbReference type="AlphaFoldDB" id="A0A4V2GAD8"/>
<keyword evidence="10" id="KW-1185">Reference proteome</keyword>
<dbReference type="PROSITE" id="PS50893">
    <property type="entry name" value="ABC_TRANSPORTER_2"/>
    <property type="match status" value="1"/>
</dbReference>
<dbReference type="InterPro" id="IPR017871">
    <property type="entry name" value="ABC_transporter-like_CS"/>
</dbReference>
<keyword evidence="6" id="KW-0472">Membrane</keyword>
<keyword evidence="4 9" id="KW-0067">ATP-binding</keyword>
<evidence type="ECO:0000256" key="1">
    <source>
        <dbReference type="ARBA" id="ARBA00022448"/>
    </source>
</evidence>
<feature type="compositionally biased region" description="Low complexity" evidence="7">
    <location>
        <begin position="299"/>
        <end position="311"/>
    </location>
</feature>
<reference evidence="9 10" key="1">
    <citation type="submission" date="2019-02" db="EMBL/GenBank/DDBJ databases">
        <title>Sequencing the genomes of 1000 actinobacteria strains.</title>
        <authorList>
            <person name="Klenk H.-P."/>
        </authorList>
    </citation>
    <scope>NUCLEOTIDE SEQUENCE [LARGE SCALE GENOMIC DNA]</scope>
    <source>
        <strain evidence="9 10">DSM 18319</strain>
    </source>
</reference>
<dbReference type="InterPro" id="IPR003439">
    <property type="entry name" value="ABC_transporter-like_ATP-bd"/>
</dbReference>
<dbReference type="PANTHER" id="PTHR43166:SF6">
    <property type="entry name" value="PHOSPHONATES IMPORT ATP-BINDING PROTEIN PHNC"/>
    <property type="match status" value="1"/>
</dbReference>
<dbReference type="GO" id="GO:0005524">
    <property type="term" value="F:ATP binding"/>
    <property type="evidence" value="ECO:0007669"/>
    <property type="project" value="UniProtKB-KW"/>
</dbReference>
<keyword evidence="5" id="KW-1278">Translocase</keyword>
<gene>
    <name evidence="9" type="ORF">EV379_0155</name>
</gene>
<evidence type="ECO:0000256" key="6">
    <source>
        <dbReference type="ARBA" id="ARBA00023136"/>
    </source>
</evidence>
<keyword evidence="3" id="KW-0547">Nucleotide-binding</keyword>
<dbReference type="SUPFAM" id="SSF52540">
    <property type="entry name" value="P-loop containing nucleoside triphosphate hydrolases"/>
    <property type="match status" value="1"/>
</dbReference>
<dbReference type="InterPro" id="IPR012693">
    <property type="entry name" value="ABC_transpr_PhnC"/>
</dbReference>
<evidence type="ECO:0000256" key="4">
    <source>
        <dbReference type="ARBA" id="ARBA00022840"/>
    </source>
</evidence>
<evidence type="ECO:0000259" key="8">
    <source>
        <dbReference type="PROSITE" id="PS50893"/>
    </source>
</evidence>
<evidence type="ECO:0000313" key="9">
    <source>
        <dbReference type="EMBL" id="RZU63866.1"/>
    </source>
</evidence>
<keyword evidence="1" id="KW-0813">Transport</keyword>
<keyword evidence="2" id="KW-1003">Cell membrane</keyword>
<accession>A0A4V2GAD8</accession>